<dbReference type="PANTHER" id="PTHR33444">
    <property type="entry name" value="SI:DKEY-19B23.12-RELATED"/>
    <property type="match status" value="1"/>
</dbReference>
<feature type="transmembrane region" description="Helical" evidence="1">
    <location>
        <begin position="202"/>
        <end position="222"/>
    </location>
</feature>
<accession>A0ABQ9ZVX3</accession>
<dbReference type="EMBL" id="JAOYFB010000005">
    <property type="protein sequence ID" value="KAK4017032.1"/>
    <property type="molecule type" value="Genomic_DNA"/>
</dbReference>
<keyword evidence="1" id="KW-0812">Transmembrane</keyword>
<dbReference type="InterPro" id="IPR040350">
    <property type="entry name" value="TMEM272"/>
</dbReference>
<dbReference type="Proteomes" id="UP001234178">
    <property type="component" value="Unassembled WGS sequence"/>
</dbReference>
<sequence>MVDDAISTANVSNGHMHVIQSAASSESEPIQEDSTVIRIGADARHPSNRLHEQRLFGLHISPSVITTTRAEIQQPLPSYEEASDPNAPPPSYDSLFGRVNEVRKTSRGFVDFVKNLFFFLLGKIGLMVIIGITILVPICMLVVGSVYFYDCPAENYIPIYLIVGGACGLLKQFLSLRVRSQQSQEADLEVPDSSLTASVQSLINSFLICWFITGCYWVYHVYEPNYSDRSDPNYCSRVLFSFAFWLLTSTYIFAGVAVILLCCISCTALFLTRNR</sequence>
<feature type="transmembrane region" description="Helical" evidence="1">
    <location>
        <begin position="155"/>
        <end position="174"/>
    </location>
</feature>
<proteinExistence type="predicted"/>
<name>A0ABQ9ZVX3_9CRUS</name>
<gene>
    <name evidence="2" type="ORF">OUZ56_031988</name>
</gene>
<reference evidence="2 3" key="1">
    <citation type="journal article" date="2023" name="Nucleic Acids Res.">
        <title>The hologenome of Daphnia magna reveals possible DNA methylation and microbiome-mediated evolution of the host genome.</title>
        <authorList>
            <person name="Chaturvedi A."/>
            <person name="Li X."/>
            <person name="Dhandapani V."/>
            <person name="Marshall H."/>
            <person name="Kissane S."/>
            <person name="Cuenca-Cambronero M."/>
            <person name="Asole G."/>
            <person name="Calvet F."/>
            <person name="Ruiz-Romero M."/>
            <person name="Marangio P."/>
            <person name="Guigo R."/>
            <person name="Rago D."/>
            <person name="Mirbahai L."/>
            <person name="Eastwood N."/>
            <person name="Colbourne J.K."/>
            <person name="Zhou J."/>
            <person name="Mallon E."/>
            <person name="Orsini L."/>
        </authorList>
    </citation>
    <scope>NUCLEOTIDE SEQUENCE [LARGE SCALE GENOMIC DNA]</scope>
    <source>
        <strain evidence="2">LRV0_1</strain>
    </source>
</reference>
<evidence type="ECO:0000256" key="1">
    <source>
        <dbReference type="SAM" id="Phobius"/>
    </source>
</evidence>
<feature type="transmembrane region" description="Helical" evidence="1">
    <location>
        <begin position="242"/>
        <end position="271"/>
    </location>
</feature>
<keyword evidence="1" id="KW-1133">Transmembrane helix</keyword>
<protein>
    <submittedName>
        <fullName evidence="2">Uncharacterized protein</fullName>
    </submittedName>
</protein>
<keyword evidence="1" id="KW-0472">Membrane</keyword>
<comment type="caution">
    <text evidence="2">The sequence shown here is derived from an EMBL/GenBank/DDBJ whole genome shotgun (WGS) entry which is preliminary data.</text>
</comment>
<evidence type="ECO:0000313" key="2">
    <source>
        <dbReference type="EMBL" id="KAK4017032.1"/>
    </source>
</evidence>
<dbReference type="PANTHER" id="PTHR33444:SF2">
    <property type="entry name" value="MARVEL DOMAIN-CONTAINING PROTEIN"/>
    <property type="match status" value="1"/>
</dbReference>
<feature type="transmembrane region" description="Helical" evidence="1">
    <location>
        <begin position="116"/>
        <end position="149"/>
    </location>
</feature>
<keyword evidence="3" id="KW-1185">Reference proteome</keyword>
<evidence type="ECO:0000313" key="3">
    <source>
        <dbReference type="Proteomes" id="UP001234178"/>
    </source>
</evidence>
<organism evidence="2 3">
    <name type="scientific">Daphnia magna</name>
    <dbReference type="NCBI Taxonomy" id="35525"/>
    <lineage>
        <taxon>Eukaryota</taxon>
        <taxon>Metazoa</taxon>
        <taxon>Ecdysozoa</taxon>
        <taxon>Arthropoda</taxon>
        <taxon>Crustacea</taxon>
        <taxon>Branchiopoda</taxon>
        <taxon>Diplostraca</taxon>
        <taxon>Cladocera</taxon>
        <taxon>Anomopoda</taxon>
        <taxon>Daphniidae</taxon>
        <taxon>Daphnia</taxon>
    </lineage>
</organism>